<feature type="region of interest" description="Disordered" evidence="1">
    <location>
        <begin position="35"/>
        <end position="66"/>
    </location>
</feature>
<feature type="compositionally biased region" description="Polar residues" evidence="1">
    <location>
        <begin position="53"/>
        <end position="66"/>
    </location>
</feature>
<comment type="caution">
    <text evidence="2">The sequence shown here is derived from an EMBL/GenBank/DDBJ whole genome shotgun (WGS) entry which is preliminary data.</text>
</comment>
<protein>
    <submittedName>
        <fullName evidence="2">Uncharacterized protein</fullName>
    </submittedName>
</protein>
<dbReference type="PANTHER" id="PTHR41142">
    <property type="entry name" value="SI:DKEY-16J16.4"/>
    <property type="match status" value="1"/>
</dbReference>
<proteinExistence type="predicted"/>
<organism evidence="2 3">
    <name type="scientific">Polyplax serrata</name>
    <name type="common">Common mouse louse</name>
    <dbReference type="NCBI Taxonomy" id="468196"/>
    <lineage>
        <taxon>Eukaryota</taxon>
        <taxon>Metazoa</taxon>
        <taxon>Ecdysozoa</taxon>
        <taxon>Arthropoda</taxon>
        <taxon>Hexapoda</taxon>
        <taxon>Insecta</taxon>
        <taxon>Pterygota</taxon>
        <taxon>Neoptera</taxon>
        <taxon>Paraneoptera</taxon>
        <taxon>Psocodea</taxon>
        <taxon>Troctomorpha</taxon>
        <taxon>Phthiraptera</taxon>
        <taxon>Anoplura</taxon>
        <taxon>Polyplacidae</taxon>
        <taxon>Polyplax</taxon>
    </lineage>
</organism>
<reference evidence="2 3" key="1">
    <citation type="submission" date="2023-09" db="EMBL/GenBank/DDBJ databases">
        <title>Genomes of two closely related lineages of the louse Polyplax serrata with different host specificities.</title>
        <authorList>
            <person name="Martinu J."/>
            <person name="Tarabai H."/>
            <person name="Stefka J."/>
            <person name="Hypsa V."/>
        </authorList>
    </citation>
    <scope>NUCLEOTIDE SEQUENCE [LARGE SCALE GENOMIC DNA]</scope>
    <source>
        <strain evidence="2">98ZLc_SE</strain>
    </source>
</reference>
<evidence type="ECO:0000313" key="2">
    <source>
        <dbReference type="EMBL" id="KAK6640451.1"/>
    </source>
</evidence>
<keyword evidence="3" id="KW-1185">Reference proteome</keyword>
<dbReference type="EMBL" id="JAWJWF010000001">
    <property type="protein sequence ID" value="KAK6640451.1"/>
    <property type="molecule type" value="Genomic_DNA"/>
</dbReference>
<feature type="region of interest" description="Disordered" evidence="1">
    <location>
        <begin position="200"/>
        <end position="240"/>
    </location>
</feature>
<dbReference type="Proteomes" id="UP001359485">
    <property type="component" value="Unassembled WGS sequence"/>
</dbReference>
<accession>A0ABR1BAG5</accession>
<name>A0ABR1BAG5_POLSC</name>
<dbReference type="PANTHER" id="PTHR41142:SF1">
    <property type="entry name" value="SI:DKEY-16J16.4"/>
    <property type="match status" value="1"/>
</dbReference>
<sequence>MENEVIKKSSTSTISPGPTICSIPSPYFLDSALASDSDINNDHHSSEEELEVINNSSKGPVRSRNTSRCGDLPINLRSASVNALPEKRKWSEINLTGLGSVGKLNRLCLTPGTGRVDQSSGSSDDEVQGFLAATMGTPVKFRTSPPVDVVKPGKSLSPPPKLFHYEVTSRKRHRHMHKPHHLQRPCLDFEKMQQVLSTEARGSGAAMGHDTGCDDKKSAQGEQGKGVGKEFLVGQASNPA</sequence>
<evidence type="ECO:0000256" key="1">
    <source>
        <dbReference type="SAM" id="MobiDB-lite"/>
    </source>
</evidence>
<gene>
    <name evidence="2" type="ORF">RUM44_012145</name>
</gene>
<evidence type="ECO:0000313" key="3">
    <source>
        <dbReference type="Proteomes" id="UP001359485"/>
    </source>
</evidence>